<name>A0AB33T482_9MYCO</name>
<comment type="caution">
    <text evidence="1">The sequence shown here is derived from an EMBL/GenBank/DDBJ whole genome shotgun (WGS) entry which is preliminary data.</text>
</comment>
<reference evidence="1 2" key="1">
    <citation type="submission" date="2015-03" db="EMBL/GenBank/DDBJ databases">
        <authorList>
            <consortium name="Pathogen Informatics"/>
            <person name="Murphy D."/>
        </authorList>
    </citation>
    <scope>NUCLEOTIDE SEQUENCE [LARGE SCALE GENOMIC DNA]</scope>
    <source>
        <strain evidence="1 2">PAP036</strain>
    </source>
</reference>
<evidence type="ECO:0000313" key="2">
    <source>
        <dbReference type="Proteomes" id="UP000038487"/>
    </source>
</evidence>
<evidence type="ECO:0000313" key="1">
    <source>
        <dbReference type="EMBL" id="CPT12263.1"/>
    </source>
</evidence>
<organism evidence="1 2">
    <name type="scientific">Mycobacteroides abscessus</name>
    <dbReference type="NCBI Taxonomy" id="36809"/>
    <lineage>
        <taxon>Bacteria</taxon>
        <taxon>Bacillati</taxon>
        <taxon>Actinomycetota</taxon>
        <taxon>Actinomycetes</taxon>
        <taxon>Mycobacteriales</taxon>
        <taxon>Mycobacteriaceae</taxon>
        <taxon>Mycobacteroides</taxon>
    </lineage>
</organism>
<dbReference type="EMBL" id="CSUW01000002">
    <property type="protein sequence ID" value="CPT12263.1"/>
    <property type="molecule type" value="Genomic_DNA"/>
</dbReference>
<protein>
    <submittedName>
        <fullName evidence="1">Uncharacterized protein</fullName>
    </submittedName>
</protein>
<accession>A0AB33T482</accession>
<dbReference type="Proteomes" id="UP000038487">
    <property type="component" value="Unassembled WGS sequence"/>
</dbReference>
<sequence length="105" mass="11550">MIRVDLDALESSVGAEYATLLSERLPGDPFCIANWFDGSGSADVAGSPQFPREQWVSVPRLRTTVLLIVRRAIELVRERPDGPESDALFQQAGLLYIYGGKVRTA</sequence>
<proteinExistence type="predicted"/>
<gene>
    <name evidence="1" type="ORF">ERS075527_01172</name>
</gene>
<dbReference type="AlphaFoldDB" id="A0AB33T482"/>